<proteinExistence type="predicted"/>
<dbReference type="OrthoDB" id="7738696at2"/>
<reference evidence="1 2" key="1">
    <citation type="submission" date="2018-03" db="EMBL/GenBank/DDBJ databases">
        <authorList>
            <person name="Keele B.F."/>
        </authorList>
    </citation>
    <scope>NUCLEOTIDE SEQUENCE [LARGE SCALE GENOMIC DNA]</scope>
    <source>
        <strain evidence="1 2">CECT 8599</strain>
    </source>
</reference>
<evidence type="ECO:0000313" key="1">
    <source>
        <dbReference type="EMBL" id="SPH27557.1"/>
    </source>
</evidence>
<dbReference type="Proteomes" id="UP000244880">
    <property type="component" value="Unassembled WGS sequence"/>
</dbReference>
<name>A0A2R8BPN1_9RHOB</name>
<dbReference type="EMBL" id="OMOR01000004">
    <property type="protein sequence ID" value="SPH27557.1"/>
    <property type="molecule type" value="Genomic_DNA"/>
</dbReference>
<dbReference type="InterPro" id="IPR036822">
    <property type="entry name" value="CutC-like_dom_sf"/>
</dbReference>
<dbReference type="SUPFAM" id="SSF110395">
    <property type="entry name" value="CutC-like"/>
    <property type="match status" value="1"/>
</dbReference>
<dbReference type="AlphaFoldDB" id="A0A2R8BPN1"/>
<gene>
    <name evidence="1" type="ORF">ASD8599_04023</name>
</gene>
<protein>
    <recommendedName>
        <fullName evidence="3">Adenine phosphoribosyltransferase</fullName>
    </recommendedName>
</protein>
<organism evidence="1 2">
    <name type="scientific">Ascidiaceihabitans donghaensis</name>
    <dbReference type="NCBI Taxonomy" id="1510460"/>
    <lineage>
        <taxon>Bacteria</taxon>
        <taxon>Pseudomonadati</taxon>
        <taxon>Pseudomonadota</taxon>
        <taxon>Alphaproteobacteria</taxon>
        <taxon>Rhodobacterales</taxon>
        <taxon>Paracoccaceae</taxon>
        <taxon>Ascidiaceihabitans</taxon>
    </lineage>
</organism>
<evidence type="ECO:0008006" key="3">
    <source>
        <dbReference type="Google" id="ProtNLM"/>
    </source>
</evidence>
<keyword evidence="2" id="KW-1185">Reference proteome</keyword>
<dbReference type="RefSeq" id="WP_108830502.1">
    <property type="nucleotide sequence ID" value="NZ_OMOR01000004.1"/>
</dbReference>
<accession>A0A2R8BPN1</accession>
<evidence type="ECO:0000313" key="2">
    <source>
        <dbReference type="Proteomes" id="UP000244880"/>
    </source>
</evidence>
<sequence length="248" mass="26848">MNRNQFHKLFKTPGPVVLPVIHVLDSARTKRNVETLLEAGAQGCFLINHDFAPERFLPIIRDTRAAFPSLWMAVNFLGVTGKDAFAVLGQLQSEGCQVDAYWADDACIDEDGINAEAKDIEAARKNSGWDGLYFGGTAFKKQREVAPDRYGDAAREACAFMDVITTSGVATGQEADLGKIETFRAAIGDRPMALASGISPDNAQAYADVDCFMVATGINEAGNFYDIDPTRLAELMAITRTLSKGSAQ</sequence>